<feature type="modified residue" description="N6-(pyridoxal phosphate)lysine" evidence="4">
    <location>
        <position position="185"/>
    </location>
</feature>
<dbReference type="InterPro" id="IPR015421">
    <property type="entry name" value="PyrdxlP-dep_Trfase_major"/>
</dbReference>
<dbReference type="InterPro" id="IPR015424">
    <property type="entry name" value="PyrdxlP-dep_Trfase"/>
</dbReference>
<dbReference type="RefSeq" id="WP_057992741.1">
    <property type="nucleotide sequence ID" value="NZ_JOUV01000018.1"/>
</dbReference>
<evidence type="ECO:0000256" key="4">
    <source>
        <dbReference type="PIRSR" id="PIRSR000390-2"/>
    </source>
</evidence>
<keyword evidence="6" id="KW-0808">Transferase</keyword>
<comment type="caution">
    <text evidence="6">The sequence shown here is derived from an EMBL/GenBank/DDBJ whole genome shotgun (WGS) entry which is preliminary data.</text>
</comment>
<dbReference type="PANTHER" id="PTHR30244:SF36">
    <property type="entry name" value="3-OXO-GLUCOSE-6-PHOSPHATE:GLUTAMATE AMINOTRANSFERASE"/>
    <property type="match status" value="1"/>
</dbReference>
<protein>
    <submittedName>
        <fullName evidence="6">DegT/DnrJ/EryC1/StrS family aminotransferase</fullName>
    </submittedName>
</protein>
<dbReference type="InterPro" id="IPR015422">
    <property type="entry name" value="PyrdxlP-dep_Trfase_small"/>
</dbReference>
<evidence type="ECO:0000256" key="1">
    <source>
        <dbReference type="ARBA" id="ARBA00022898"/>
    </source>
</evidence>
<accession>A0A5T1NRZ1</accession>
<reference evidence="6" key="1">
    <citation type="submission" date="2018-08" db="EMBL/GenBank/DDBJ databases">
        <authorList>
            <consortium name="NARMS: The National Antimicrobial Resistance Monitoring System"/>
        </authorList>
    </citation>
    <scope>NUCLEOTIDE SEQUENCE</scope>
    <source>
        <strain evidence="6">FSIS11813163</strain>
    </source>
</reference>
<dbReference type="PANTHER" id="PTHR30244">
    <property type="entry name" value="TRANSAMINASE"/>
    <property type="match status" value="1"/>
</dbReference>
<dbReference type="Pfam" id="PF01041">
    <property type="entry name" value="DegT_DnrJ_EryC1"/>
    <property type="match status" value="1"/>
</dbReference>
<keyword evidence="1 4" id="KW-0663">Pyridoxal phosphate</keyword>
<dbReference type="Gene3D" id="3.90.1150.10">
    <property type="entry name" value="Aspartate Aminotransferase, domain 1"/>
    <property type="match status" value="1"/>
</dbReference>
<evidence type="ECO:0000313" key="6">
    <source>
        <dbReference type="EMBL" id="EAM0029008.1"/>
    </source>
</evidence>
<keyword evidence="6" id="KW-0032">Aminotransferase</keyword>
<proteinExistence type="inferred from homology"/>
<dbReference type="Gene3D" id="3.40.640.10">
    <property type="entry name" value="Type I PLP-dependent aspartate aminotransferase-like (Major domain)"/>
    <property type="match status" value="1"/>
</dbReference>
<dbReference type="AlphaFoldDB" id="A0A5T1NRZ1"/>
<dbReference type="GO" id="GO:0008483">
    <property type="term" value="F:transaminase activity"/>
    <property type="evidence" value="ECO:0007669"/>
    <property type="project" value="UniProtKB-KW"/>
</dbReference>
<dbReference type="GO" id="GO:0000271">
    <property type="term" value="P:polysaccharide biosynthetic process"/>
    <property type="evidence" value="ECO:0007669"/>
    <property type="project" value="TreeGrafter"/>
</dbReference>
<evidence type="ECO:0000256" key="3">
    <source>
        <dbReference type="PIRSR" id="PIRSR000390-1"/>
    </source>
</evidence>
<evidence type="ECO:0000256" key="5">
    <source>
        <dbReference type="RuleBase" id="RU004508"/>
    </source>
</evidence>
<evidence type="ECO:0000256" key="2">
    <source>
        <dbReference type="ARBA" id="ARBA00037999"/>
    </source>
</evidence>
<dbReference type="CDD" id="cd00616">
    <property type="entry name" value="AHBA_syn"/>
    <property type="match status" value="1"/>
</dbReference>
<dbReference type="InterPro" id="IPR000653">
    <property type="entry name" value="DegT/StrS_aminotransferase"/>
</dbReference>
<dbReference type="SUPFAM" id="SSF53383">
    <property type="entry name" value="PLP-dependent transferases"/>
    <property type="match status" value="1"/>
</dbReference>
<comment type="similarity">
    <text evidence="2 5">Belongs to the DegT/DnrJ/EryC1 family.</text>
</comment>
<dbReference type="EMBL" id="AACTAL010000039">
    <property type="protein sequence ID" value="EAM0029008.1"/>
    <property type="molecule type" value="Genomic_DNA"/>
</dbReference>
<name>A0A5T1NRZ1_CAMCO</name>
<dbReference type="PIRSF" id="PIRSF000390">
    <property type="entry name" value="PLP_StrS"/>
    <property type="match status" value="1"/>
</dbReference>
<feature type="active site" description="Proton acceptor" evidence="3">
    <location>
        <position position="185"/>
    </location>
</feature>
<organism evidence="6">
    <name type="scientific">Campylobacter coli</name>
    <dbReference type="NCBI Taxonomy" id="195"/>
    <lineage>
        <taxon>Bacteria</taxon>
        <taxon>Pseudomonadati</taxon>
        <taxon>Campylobacterota</taxon>
        <taxon>Epsilonproteobacteria</taxon>
        <taxon>Campylobacterales</taxon>
        <taxon>Campylobacteraceae</taxon>
        <taxon>Campylobacter</taxon>
    </lineage>
</organism>
<sequence length="369" mass="42201">MINFLDLQKINLRFKKEIENKFGEVLQSGWFLLGEQNKIFEENFSAYCGVKGCVGVANGLDALRLIIKAYGFSNEDEIIVPANTYIASVLAITDNGCKPIFVEPDINTYNINPDLIEEKITSKTKAIMVVHLYGLATDMSKIQKIAKKYNLKIIEDCAQAHGAVYDKKRVGNLGDAAAFSFYPGKNLGALGDGGCVVSNDEKLILKIRALANYGSHKKYENLYTGLNSRLDEIQAGILDIKLKYLDEDNRKRRKIAKYYLENIKHKDIILPFYEEEENHVWHLFVIRTKNRNDLQEYLMKNGVQTLIHYPIPPHKQECYKEYNHLNFPITEQIHAEVLSLPISPVMTQDEISETAKIINSWKNNVPYNF</sequence>
<gene>
    <name evidence="6" type="ORF">D1F27_07625</name>
</gene>
<dbReference type="GO" id="GO:0030170">
    <property type="term" value="F:pyridoxal phosphate binding"/>
    <property type="evidence" value="ECO:0007669"/>
    <property type="project" value="TreeGrafter"/>
</dbReference>